<protein>
    <recommendedName>
        <fullName evidence="3">PI3K/PI4K catalytic domain-containing protein</fullName>
    </recommendedName>
</protein>
<sequence>MEDQVREQIQPDDIKRLSNLEDAGIRGGIHSKRTYLMALHDGSLWIWKQTGNEERDEIFMYHLAQTMFRGIVPEVQAVYVPKLGWGSAMRKVAGIPAGRVDGLHGYFHGNEEMQADLVAMLVLDYLTGNPDRHSNNWFIQHNDRLAAIDNGWAGEDPVMTLSAVFEPANLAGLVRDESLWPKMLQMMLELINDLSGRGDEARALAQEIDINQKDAVAMVRLWEPKLQKLARFIQGEASKLQKERVYIKPGEQAPAGSQVEEGPRGGHYYESEPLLPGFEGVPPRQRYEEQPPAHPRTIADSAEDEKRQQDILEDAKERAIESAVEGKPELQGFTSASPAIRGAVKDTLIRDISIRSEVPYSRVAAYISSWASSSSDSNVESLALQIAAARLFSLPATDFIKESWGNMVGRMQGVSNIPSSGERLEEATKILKAMYDNTQEYLTENGIDSLVLYRGMRWFDNEGDNPTPDEFGYAMGDNLAGGFRRQEVEFQANPLSSWATRFGDARVFANFKPEGADEYEGELNWEDETFHEQAQSLLVEEAAAGGIDVEDDEAYEKWKDETLAEYDGSADMWAYQEMELYPPTLLPSMTRSISVVEVPREKIIATALTGLGCLSENEVVISGGEFNQTTYLADDYDGSNAFPLADSIEEMEIRYDEEKRFKAIYQEAVTAAEERAGQPLDQTQLTTLRQNARAEARRESEEPKRKPTVQEEPKTIAETEAGAKEIPEDVLAARLKALRNDPVMDVAAKRDKMVAVLFQWWTRKSAKWREATSEIYDDKSLSAGQRVEATAAIQIAQIHHSKDYKERLAVVNTLAGIPKDNPLNTDIDNQYDDAHLKLLEAVAAGTMDGDTYRKEQDKVYARLEAQRDVLGRGYDPNDSKLVGAQQRYTKAWAAVKAQNWGGDGEFNDFYKKQKAKEKRIKRRM</sequence>
<dbReference type="AlphaFoldDB" id="A0A0F9NYZ5"/>
<feature type="non-terminal residue" evidence="2">
    <location>
        <position position="924"/>
    </location>
</feature>
<feature type="region of interest" description="Disordered" evidence="1">
    <location>
        <begin position="675"/>
        <end position="713"/>
    </location>
</feature>
<gene>
    <name evidence="2" type="ORF">LCGC14_1278530</name>
</gene>
<evidence type="ECO:0000256" key="1">
    <source>
        <dbReference type="SAM" id="MobiDB-lite"/>
    </source>
</evidence>
<dbReference type="Gene3D" id="1.10.1070.20">
    <property type="match status" value="1"/>
</dbReference>
<dbReference type="EMBL" id="LAZR01007249">
    <property type="protein sequence ID" value="KKM86477.1"/>
    <property type="molecule type" value="Genomic_DNA"/>
</dbReference>
<feature type="compositionally biased region" description="Basic and acidic residues" evidence="1">
    <location>
        <begin position="261"/>
        <end position="270"/>
    </location>
</feature>
<feature type="region of interest" description="Disordered" evidence="1">
    <location>
        <begin position="248"/>
        <end position="309"/>
    </location>
</feature>
<feature type="compositionally biased region" description="Basic and acidic residues" evidence="1">
    <location>
        <begin position="692"/>
        <end position="713"/>
    </location>
</feature>
<reference evidence="2" key="1">
    <citation type="journal article" date="2015" name="Nature">
        <title>Complex archaea that bridge the gap between prokaryotes and eukaryotes.</title>
        <authorList>
            <person name="Spang A."/>
            <person name="Saw J.H."/>
            <person name="Jorgensen S.L."/>
            <person name="Zaremba-Niedzwiedzka K."/>
            <person name="Martijn J."/>
            <person name="Lind A.E."/>
            <person name="van Eijk R."/>
            <person name="Schleper C."/>
            <person name="Guy L."/>
            <person name="Ettema T.J."/>
        </authorList>
    </citation>
    <scope>NUCLEOTIDE SEQUENCE</scope>
</reference>
<feature type="compositionally biased region" description="Polar residues" evidence="1">
    <location>
        <begin position="680"/>
        <end position="690"/>
    </location>
</feature>
<organism evidence="2">
    <name type="scientific">marine sediment metagenome</name>
    <dbReference type="NCBI Taxonomy" id="412755"/>
    <lineage>
        <taxon>unclassified sequences</taxon>
        <taxon>metagenomes</taxon>
        <taxon>ecological metagenomes</taxon>
    </lineage>
</organism>
<name>A0A0F9NYZ5_9ZZZZ</name>
<comment type="caution">
    <text evidence="2">The sequence shown here is derived from an EMBL/GenBank/DDBJ whole genome shotgun (WGS) entry which is preliminary data.</text>
</comment>
<evidence type="ECO:0000313" key="2">
    <source>
        <dbReference type="EMBL" id="KKM86477.1"/>
    </source>
</evidence>
<evidence type="ECO:0008006" key="3">
    <source>
        <dbReference type="Google" id="ProtNLM"/>
    </source>
</evidence>
<accession>A0A0F9NYZ5</accession>
<proteinExistence type="predicted"/>